<evidence type="ECO:0000259" key="2">
    <source>
        <dbReference type="PROSITE" id="PS51084"/>
    </source>
</evidence>
<comment type="caution">
    <text evidence="3">The sequence shown here is derived from an EMBL/GenBank/DDBJ whole genome shotgun (WGS) entry which is preliminary data.</text>
</comment>
<dbReference type="Pfam" id="PF01230">
    <property type="entry name" value="HIT"/>
    <property type="match status" value="1"/>
</dbReference>
<keyword evidence="4" id="KW-1185">Reference proteome</keyword>
<dbReference type="GO" id="GO:0003824">
    <property type="term" value="F:catalytic activity"/>
    <property type="evidence" value="ECO:0007669"/>
    <property type="project" value="InterPro"/>
</dbReference>
<sequence>MPQHTEFIPPAGGIADCPLCQTAGGEIVWSNALARVVLVDDPAQPGYTRVVLHAHHAEMTDLPAAQRTALMALVWRVERVLRDVLQPDKVNLAALGNMVPHVHWHIIPRWRDDPAFPDAIWAPARREPASDEARLGALGRYREALAAALDAGAAPA</sequence>
<dbReference type="Proteomes" id="UP000318405">
    <property type="component" value="Unassembled WGS sequence"/>
</dbReference>
<protein>
    <submittedName>
        <fullName evidence="3">HIT family protein</fullName>
    </submittedName>
</protein>
<evidence type="ECO:0000313" key="4">
    <source>
        <dbReference type="Proteomes" id="UP000318405"/>
    </source>
</evidence>
<gene>
    <name evidence="3" type="ORF">FOZ76_13130</name>
</gene>
<feature type="short sequence motif" description="Histidine triad motif" evidence="1">
    <location>
        <begin position="101"/>
        <end position="105"/>
    </location>
</feature>
<evidence type="ECO:0000313" key="3">
    <source>
        <dbReference type="EMBL" id="TSH93828.1"/>
    </source>
</evidence>
<dbReference type="PROSITE" id="PS51084">
    <property type="entry name" value="HIT_2"/>
    <property type="match status" value="1"/>
</dbReference>
<dbReference type="GO" id="GO:0009117">
    <property type="term" value="P:nucleotide metabolic process"/>
    <property type="evidence" value="ECO:0007669"/>
    <property type="project" value="TreeGrafter"/>
</dbReference>
<dbReference type="RefSeq" id="WP_143948729.1">
    <property type="nucleotide sequence ID" value="NZ_BAABMB010000006.1"/>
</dbReference>
<dbReference type="InterPro" id="IPR036265">
    <property type="entry name" value="HIT-like_sf"/>
</dbReference>
<proteinExistence type="predicted"/>
<dbReference type="Gene3D" id="3.30.428.10">
    <property type="entry name" value="HIT-like"/>
    <property type="match status" value="1"/>
</dbReference>
<dbReference type="PANTHER" id="PTHR46648:SF1">
    <property type="entry name" value="ADENOSINE 5'-MONOPHOSPHORAMIDASE HNT1"/>
    <property type="match status" value="1"/>
</dbReference>
<dbReference type="InterPro" id="IPR026026">
    <property type="entry name" value="HIT_Hint"/>
</dbReference>
<organism evidence="3 4">
    <name type="scientific">Verticiella sediminum</name>
    <dbReference type="NCBI Taxonomy" id="1247510"/>
    <lineage>
        <taxon>Bacteria</taxon>
        <taxon>Pseudomonadati</taxon>
        <taxon>Pseudomonadota</taxon>
        <taxon>Betaproteobacteria</taxon>
        <taxon>Burkholderiales</taxon>
        <taxon>Alcaligenaceae</taxon>
        <taxon>Verticiella</taxon>
    </lineage>
</organism>
<dbReference type="InterPro" id="IPR011146">
    <property type="entry name" value="HIT-like"/>
</dbReference>
<dbReference type="EMBL" id="VLTJ01000026">
    <property type="protein sequence ID" value="TSH93828.1"/>
    <property type="molecule type" value="Genomic_DNA"/>
</dbReference>
<dbReference type="AlphaFoldDB" id="A0A556ALR4"/>
<evidence type="ECO:0000256" key="1">
    <source>
        <dbReference type="PROSITE-ProRule" id="PRU00464"/>
    </source>
</evidence>
<name>A0A556ALR4_9BURK</name>
<dbReference type="OrthoDB" id="9799145at2"/>
<dbReference type="InterPro" id="IPR001310">
    <property type="entry name" value="Histidine_triad_HIT"/>
</dbReference>
<accession>A0A556ALR4</accession>
<reference evidence="3 4" key="1">
    <citation type="submission" date="2019-07" db="EMBL/GenBank/DDBJ databases">
        <title>Qingshengfaniella alkalisoli gen. nov., sp. nov., isolated from saline soil.</title>
        <authorList>
            <person name="Xu L."/>
            <person name="Huang X.-X."/>
            <person name="Sun J.-Q."/>
        </authorList>
    </citation>
    <scope>NUCLEOTIDE SEQUENCE [LARGE SCALE GENOMIC DNA]</scope>
    <source>
        <strain evidence="3 4">DSM 27279</strain>
    </source>
</reference>
<feature type="domain" description="HIT" evidence="2">
    <location>
        <begin position="15"/>
        <end position="116"/>
    </location>
</feature>
<dbReference type="PANTHER" id="PTHR46648">
    <property type="entry name" value="HIT FAMILY PROTEIN 1"/>
    <property type="match status" value="1"/>
</dbReference>
<dbReference type="PIRSF" id="PIRSF000714">
    <property type="entry name" value="HIT"/>
    <property type="match status" value="1"/>
</dbReference>
<dbReference type="SUPFAM" id="SSF54197">
    <property type="entry name" value="HIT-like"/>
    <property type="match status" value="1"/>
</dbReference>